<dbReference type="InterPro" id="IPR027417">
    <property type="entry name" value="P-loop_NTPase"/>
</dbReference>
<dbReference type="KEGG" id="vg:77954533"/>
<gene>
    <name evidence="1" type="primary">25</name>
    <name evidence="1" type="ORF">SEA_KEALII_25</name>
</gene>
<evidence type="ECO:0000313" key="1">
    <source>
        <dbReference type="EMBL" id="UDL14631.1"/>
    </source>
</evidence>
<keyword evidence="2" id="KW-1185">Reference proteome</keyword>
<sequence length="203" mass="22761">MHTTPLVGLIGKKRTGKDTFAAVLVEHHGYERVALADPLREAALALDPIMGTFPLNSEGIVRVREWRLSDVIAELGWEKAKDYVPEVRRTLQRLGTESIRSLDDRFWIRTAFERINALREAGVPVVVTDVRYPNEADAIRDAGGYLTRITRDLPSDGDSHASENALDDYRENLRVPNNGSKADLEHVARSLGEDLTLIYSSMH</sequence>
<proteinExistence type="predicted"/>
<dbReference type="EMBL" id="OK040777">
    <property type="protein sequence ID" value="UDL14631.1"/>
    <property type="molecule type" value="Genomic_DNA"/>
</dbReference>
<name>A0AA95B8M6_9CAUD</name>
<dbReference type="RefSeq" id="YP_010678142.1">
    <property type="nucleotide sequence ID" value="NC_071031.1"/>
</dbReference>
<dbReference type="Pfam" id="PF21448">
    <property type="entry name" value="DNMK"/>
    <property type="match status" value="1"/>
</dbReference>
<organism evidence="1 2">
    <name type="scientific">Arthrobacter phage KeAlii</name>
    <dbReference type="NCBI Taxonomy" id="2885973"/>
    <lineage>
        <taxon>Viruses</taxon>
        <taxon>Duplodnaviria</taxon>
        <taxon>Heunggongvirae</taxon>
        <taxon>Uroviricota</taxon>
        <taxon>Caudoviricetes</taxon>
        <taxon>Casidaviridae</taxon>
        <taxon>Manhattanvirus</taxon>
        <taxon>Manhattanvirus kealii</taxon>
    </lineage>
</organism>
<dbReference type="InterPro" id="IPR048444">
    <property type="entry name" value="DNMK"/>
</dbReference>
<dbReference type="Proteomes" id="UP000827862">
    <property type="component" value="Segment"/>
</dbReference>
<keyword evidence="1" id="KW-0808">Transferase</keyword>
<keyword evidence="1" id="KW-0418">Kinase</keyword>
<dbReference type="GO" id="GO:0016301">
    <property type="term" value="F:kinase activity"/>
    <property type="evidence" value="ECO:0007669"/>
    <property type="project" value="UniProtKB-KW"/>
</dbReference>
<reference evidence="1" key="1">
    <citation type="submission" date="2024-06" db="EMBL/GenBank/DDBJ databases">
        <authorList>
            <person name="Valenzuela N."/>
            <person name="Pablo J."/>
            <person name="Strother B."/>
            <person name="Cravalho Y."/>
            <person name="Barto Z."/>
            <person name="Kane C."/>
            <person name="Chong R.A."/>
            <person name="Kawasaki K."/>
            <person name="Cruz S."/>
            <person name="Porter M.L."/>
            <person name="Pearce R."/>
            <person name="Hohenstein G."/>
            <person name="Li K."/>
            <person name="Kaniho J."/>
            <person name="Sadones M."/>
            <person name="Hamlin F."/>
            <person name="Daniels M."/>
            <person name="McKee K."/>
            <person name="Furlong K.P."/>
            <person name="Rudner A.D."/>
            <person name="Beyer A.R."/>
            <person name="Edgington N.P."/>
            <person name="Freise A.C."/>
            <person name="Garcia Costas A.M."/>
            <person name="Gibb B.P."/>
            <person name="Klyczek K.K."/>
            <person name="Swerdlow S.J."/>
            <person name="Garlena R.A."/>
            <person name="Russell D.A."/>
            <person name="Jacobs-Sera D."/>
            <person name="Hatfull G.F."/>
        </authorList>
    </citation>
    <scope>NUCLEOTIDE SEQUENCE</scope>
</reference>
<dbReference type="Gene3D" id="3.40.50.300">
    <property type="entry name" value="P-loop containing nucleotide triphosphate hydrolases"/>
    <property type="match status" value="1"/>
</dbReference>
<dbReference type="GeneID" id="77954533"/>
<dbReference type="SUPFAM" id="SSF52540">
    <property type="entry name" value="P-loop containing nucleoside triphosphate hydrolases"/>
    <property type="match status" value="1"/>
</dbReference>
<protein>
    <submittedName>
        <fullName evidence="1">Deoxynucleoside monophosphate kinase</fullName>
    </submittedName>
</protein>
<accession>A0AA95B8M6</accession>
<evidence type="ECO:0000313" key="2">
    <source>
        <dbReference type="Proteomes" id="UP000827862"/>
    </source>
</evidence>